<dbReference type="InterPro" id="IPR039131">
    <property type="entry name" value="NDUFAF1"/>
</dbReference>
<evidence type="ECO:0000313" key="4">
    <source>
        <dbReference type="Proteomes" id="UP000593932"/>
    </source>
</evidence>
<organism evidence="3 4">
    <name type="scientific">Novilysobacter avium</name>
    <dbReference type="NCBI Taxonomy" id="2781023"/>
    <lineage>
        <taxon>Bacteria</taxon>
        <taxon>Pseudomonadati</taxon>
        <taxon>Pseudomonadota</taxon>
        <taxon>Gammaproteobacteria</taxon>
        <taxon>Lysobacterales</taxon>
        <taxon>Lysobacteraceae</taxon>
        <taxon>Novilysobacter</taxon>
    </lineage>
</organism>
<name>A0A7S6UMI9_9GAMM</name>
<reference evidence="3 4" key="1">
    <citation type="submission" date="2020-10" db="EMBL/GenBank/DDBJ databases">
        <title>complete genome sequencing of Lysobacter sp. H23M41.</title>
        <authorList>
            <person name="Bae J.-W."/>
            <person name="Lee S.-Y."/>
        </authorList>
    </citation>
    <scope>NUCLEOTIDE SEQUENCE [LARGE SCALE GENOMIC DNA]</scope>
    <source>
        <strain evidence="3 4">H23M41</strain>
    </source>
</reference>
<sequence length="164" mass="17339">MPLKINFDDAGDEPGWTALNDEVMGGISTGNAVVAGGRLRFAGALSLANNGGFASVRTKGRDFDLSGAGDVTMRVRGDGRRYQLRLATDARHRGIAVSFGAEFATQAGEWIEVRLPLGSLKATVRGSPVTDVKLNPSGVREIGLLIADKREGPFLLEVDWIAAG</sequence>
<dbReference type="RefSeq" id="WP_194035510.1">
    <property type="nucleotide sequence ID" value="NZ_CP063657.1"/>
</dbReference>
<accession>A0A7S6UMI9</accession>
<dbReference type="InterPro" id="IPR013857">
    <property type="entry name" value="NADH-UbQ_OxRdtase-assoc_prot30"/>
</dbReference>
<dbReference type="SUPFAM" id="SSF49785">
    <property type="entry name" value="Galactose-binding domain-like"/>
    <property type="match status" value="1"/>
</dbReference>
<gene>
    <name evidence="3" type="ORF">INQ42_05605</name>
</gene>
<dbReference type="PANTHER" id="PTHR13194:SF19">
    <property type="entry name" value="NAD(P)-BINDING ROSSMANN-FOLD SUPERFAMILY PROTEIN"/>
    <property type="match status" value="1"/>
</dbReference>
<proteinExistence type="inferred from homology"/>
<evidence type="ECO:0000313" key="3">
    <source>
        <dbReference type="EMBL" id="QOW23032.1"/>
    </source>
</evidence>
<evidence type="ECO:0000256" key="1">
    <source>
        <dbReference type="ARBA" id="ARBA00007884"/>
    </source>
</evidence>
<comment type="similarity">
    <text evidence="1">Belongs to the CIA30 family.</text>
</comment>
<dbReference type="Pfam" id="PF08547">
    <property type="entry name" value="CIA30"/>
    <property type="match status" value="1"/>
</dbReference>
<dbReference type="PANTHER" id="PTHR13194">
    <property type="entry name" value="COMPLEX I INTERMEDIATE-ASSOCIATED PROTEIN 30"/>
    <property type="match status" value="1"/>
</dbReference>
<dbReference type="InterPro" id="IPR008979">
    <property type="entry name" value="Galactose-bd-like_sf"/>
</dbReference>
<dbReference type="Proteomes" id="UP000593932">
    <property type="component" value="Chromosome"/>
</dbReference>
<dbReference type="EMBL" id="CP063657">
    <property type="protein sequence ID" value="QOW23032.1"/>
    <property type="molecule type" value="Genomic_DNA"/>
</dbReference>
<feature type="domain" description="NADH:ubiquinone oxidoreductase intermediate-associated protein 30" evidence="2">
    <location>
        <begin position="6"/>
        <end position="158"/>
    </location>
</feature>
<evidence type="ECO:0000259" key="2">
    <source>
        <dbReference type="Pfam" id="PF08547"/>
    </source>
</evidence>
<keyword evidence="4" id="KW-1185">Reference proteome</keyword>
<protein>
    <submittedName>
        <fullName evidence="3">CIA30 family protein</fullName>
    </submittedName>
</protein>